<evidence type="ECO:0008006" key="3">
    <source>
        <dbReference type="Google" id="ProtNLM"/>
    </source>
</evidence>
<dbReference type="Gene3D" id="1.10.510.10">
    <property type="entry name" value="Transferase(Phosphotransferase) domain 1"/>
    <property type="match status" value="1"/>
</dbReference>
<dbReference type="SUPFAM" id="SSF56112">
    <property type="entry name" value="Protein kinase-like (PK-like)"/>
    <property type="match status" value="1"/>
</dbReference>
<organism evidence="1 2">
    <name type="scientific">Chelativorans salis</name>
    <dbReference type="NCBI Taxonomy" id="2978478"/>
    <lineage>
        <taxon>Bacteria</taxon>
        <taxon>Pseudomonadati</taxon>
        <taxon>Pseudomonadota</taxon>
        <taxon>Alphaproteobacteria</taxon>
        <taxon>Hyphomicrobiales</taxon>
        <taxon>Phyllobacteriaceae</taxon>
        <taxon>Chelativorans</taxon>
    </lineage>
</organism>
<protein>
    <recommendedName>
        <fullName evidence="3">3'-kinase</fullName>
    </recommendedName>
</protein>
<dbReference type="Proteomes" id="UP001320831">
    <property type="component" value="Unassembled WGS sequence"/>
</dbReference>
<comment type="caution">
    <text evidence="1">The sequence shown here is derived from an EMBL/GenBank/DDBJ whole genome shotgun (WGS) entry which is preliminary data.</text>
</comment>
<accession>A0ABT2LR41</accession>
<dbReference type="Pfam" id="PF04655">
    <property type="entry name" value="APH_6_hur"/>
    <property type="match status" value="1"/>
</dbReference>
<gene>
    <name evidence="1" type="ORF">N5A92_12375</name>
</gene>
<dbReference type="InterPro" id="IPR011009">
    <property type="entry name" value="Kinase-like_dom_sf"/>
</dbReference>
<dbReference type="InterPro" id="IPR006748">
    <property type="entry name" value="NH2Glyco/OHUrea_AB-resist_kin"/>
</dbReference>
<sequence>MRPPPPPFRENWSIASAELLADTATSRVWQVLLRGGEHAIVKDLKPVGLEDELTGILFLEWRNGEGAVRVLARDGQRILMEHAGRHSLLTQLEIDGDDAASEIAAQTINRLHRNLHRAAPEGLQSLHRRFASLFAIAETDRKHGRQSLFVEAASLAEHLLANQTQVRPLHGDLHHENILLGERGWLAIDAKGLLGEPAYDAANLFNNPLERMDLRENPARAAALARILARALEHDATTLLQYGFAHACLSAAWYTEGGNRQEAGRSLATAAAVRRAIRGN</sequence>
<evidence type="ECO:0000313" key="1">
    <source>
        <dbReference type="EMBL" id="MCT7375828.1"/>
    </source>
</evidence>
<evidence type="ECO:0000313" key="2">
    <source>
        <dbReference type="Proteomes" id="UP001320831"/>
    </source>
</evidence>
<keyword evidence="2" id="KW-1185">Reference proteome</keyword>
<dbReference type="EMBL" id="JAOCZP010000003">
    <property type="protein sequence ID" value="MCT7375828.1"/>
    <property type="molecule type" value="Genomic_DNA"/>
</dbReference>
<reference evidence="1 2" key="1">
    <citation type="submission" date="2022-09" db="EMBL/GenBank/DDBJ databases">
        <title>Chelativorans salina sp. nov., a novel slightly halophilic bacterium isolated from a saline lake sediment enrichment.</title>
        <authorList>
            <person name="Gao L."/>
            <person name="Fang B.-Z."/>
            <person name="Li W.-J."/>
        </authorList>
    </citation>
    <scope>NUCLEOTIDE SEQUENCE [LARGE SCALE GENOMIC DNA]</scope>
    <source>
        <strain evidence="1 2">EGI FJ00035</strain>
    </source>
</reference>
<name>A0ABT2LR41_9HYPH</name>
<proteinExistence type="predicted"/>